<dbReference type="InterPro" id="IPR011701">
    <property type="entry name" value="MFS"/>
</dbReference>
<keyword evidence="4" id="KW-1003">Cell membrane</keyword>
<dbReference type="Gene3D" id="1.20.1720.10">
    <property type="entry name" value="Multidrug resistance protein D"/>
    <property type="match status" value="1"/>
</dbReference>
<evidence type="ECO:0000259" key="9">
    <source>
        <dbReference type="PROSITE" id="PS50850"/>
    </source>
</evidence>
<feature type="transmembrane region" description="Helical" evidence="8">
    <location>
        <begin position="207"/>
        <end position="230"/>
    </location>
</feature>
<keyword evidence="6 8" id="KW-1133">Transmembrane helix</keyword>
<comment type="similarity">
    <text evidence="2 8">Belongs to the major facilitator superfamily. Bcr/CmlA family.</text>
</comment>
<dbReference type="PANTHER" id="PTHR23502">
    <property type="entry name" value="MAJOR FACILITATOR SUPERFAMILY"/>
    <property type="match status" value="1"/>
</dbReference>
<evidence type="ECO:0000256" key="5">
    <source>
        <dbReference type="ARBA" id="ARBA00022692"/>
    </source>
</evidence>
<evidence type="ECO:0000256" key="3">
    <source>
        <dbReference type="ARBA" id="ARBA00022448"/>
    </source>
</evidence>
<dbReference type="Pfam" id="PF07690">
    <property type="entry name" value="MFS_1"/>
    <property type="match status" value="1"/>
</dbReference>
<protein>
    <recommendedName>
        <fullName evidence="8">Bcr/CflA family efflux transporter</fullName>
    </recommendedName>
</protein>
<dbReference type="GO" id="GO:0042910">
    <property type="term" value="F:xenobiotic transmembrane transporter activity"/>
    <property type="evidence" value="ECO:0007669"/>
    <property type="project" value="InterPro"/>
</dbReference>
<dbReference type="KEGG" id="nel:NELON_10025"/>
<evidence type="ECO:0000256" key="2">
    <source>
        <dbReference type="ARBA" id="ARBA00006236"/>
    </source>
</evidence>
<feature type="transmembrane region" description="Helical" evidence="8">
    <location>
        <begin position="103"/>
        <end position="124"/>
    </location>
</feature>
<evidence type="ECO:0000256" key="6">
    <source>
        <dbReference type="ARBA" id="ARBA00022989"/>
    </source>
</evidence>
<comment type="subcellular location">
    <subcellularLocation>
        <location evidence="8">Cell inner membrane</location>
        <topology evidence="8">Multi-pass membrane protein</topology>
    </subcellularLocation>
    <subcellularLocation>
        <location evidence="1">Cell membrane</location>
        <topology evidence="1">Multi-pass membrane protein</topology>
    </subcellularLocation>
</comment>
<gene>
    <name evidence="10" type="ORF">NELON_10025</name>
</gene>
<dbReference type="SUPFAM" id="SSF103473">
    <property type="entry name" value="MFS general substrate transporter"/>
    <property type="match status" value="1"/>
</dbReference>
<reference evidence="10 11" key="2">
    <citation type="journal article" date="2015" name="PLoS Genet.">
        <title>Common Cell Shape Evolution of Two Nasopharyngeal Pathogens.</title>
        <authorList>
            <person name="Veyrier F.J."/>
            <person name="Biais N."/>
            <person name="Morales P."/>
            <person name="Belkacem N."/>
            <person name="Guilhen C."/>
            <person name="Ranjeva S."/>
            <person name="Sismeiro O."/>
            <person name="Pehau-Arnaudet G."/>
            <person name="Rocha E.P."/>
            <person name="Werts C."/>
            <person name="Taha M.K."/>
            <person name="Boneca I.G."/>
        </authorList>
    </citation>
    <scope>NUCLEOTIDE SEQUENCE [LARGE SCALE GENOMIC DNA]</scope>
    <source>
        <strain evidence="10 11">ATCC 29315</strain>
    </source>
</reference>
<sequence length="406" mass="44004">MDRKIPLSNKQMAFLLATMTAIMPLSVDAYLPAILSLSDDLQVPVKLIEKSLSSFMFGVAFGQLLGGAVSDVKGRRTVALGGLGLYAAASLALALLQTMEQLVVLRLLQAFGGGMAAVMAGAVVRDFYEGRQAAQMFALIGIVMMSAPLAAPMLGSGLQRIGGWRLIFVFLLLYSLAVFALMWRFLPKSEANGRLDRHFFGDMLRRYRRVLQTVPALGFMFFQAFSFGSMFVFLTESSFVYMKLYGLTPFIYALVFGSNIVTMMAFNRITAWRLKSGSNAEDILLWGLVIQLAANSAALLLVWACGGLPPLPLLVLCLMVSVGTQGLVTANTQACFMSYFREVGGSANALLMAVTSLIGAGMGWLATLLHNGTVYVMVSLMLCSTVAGCLLLFACSRQAWRKTDAR</sequence>
<dbReference type="HOGENOM" id="CLU_001265_47_0_4"/>
<dbReference type="PROSITE" id="PS50850">
    <property type="entry name" value="MFS"/>
    <property type="match status" value="1"/>
</dbReference>
<evidence type="ECO:0000256" key="4">
    <source>
        <dbReference type="ARBA" id="ARBA00022475"/>
    </source>
</evidence>
<dbReference type="GO" id="GO:0005886">
    <property type="term" value="C:plasma membrane"/>
    <property type="evidence" value="ECO:0007669"/>
    <property type="project" value="UniProtKB-SubCell"/>
</dbReference>
<feature type="transmembrane region" description="Helical" evidence="8">
    <location>
        <begin position="166"/>
        <end position="186"/>
    </location>
</feature>
<proteinExistence type="inferred from homology"/>
<organism evidence="10 11">
    <name type="scientific">Neisseria elongata subsp. glycolytica ATCC 29315</name>
    <dbReference type="NCBI Taxonomy" id="546263"/>
    <lineage>
        <taxon>Bacteria</taxon>
        <taxon>Pseudomonadati</taxon>
        <taxon>Pseudomonadota</taxon>
        <taxon>Betaproteobacteria</taxon>
        <taxon>Neisseriales</taxon>
        <taxon>Neisseriaceae</taxon>
        <taxon>Neisseria</taxon>
    </lineage>
</organism>
<feature type="domain" description="Major facilitator superfamily (MFS) profile" evidence="9">
    <location>
        <begin position="12"/>
        <end position="397"/>
    </location>
</feature>
<feature type="transmembrane region" description="Helical" evidence="8">
    <location>
        <begin position="349"/>
        <end position="369"/>
    </location>
</feature>
<keyword evidence="3 8" id="KW-0813">Transport</keyword>
<feature type="transmembrane region" description="Helical" evidence="8">
    <location>
        <begin position="310"/>
        <end position="328"/>
    </location>
</feature>
<dbReference type="InterPro" id="IPR004812">
    <property type="entry name" value="Efflux_drug-R_Bcr/CmlA"/>
</dbReference>
<dbReference type="GO" id="GO:1990961">
    <property type="term" value="P:xenobiotic detoxification by transmembrane export across the plasma membrane"/>
    <property type="evidence" value="ECO:0007669"/>
    <property type="project" value="InterPro"/>
</dbReference>
<feature type="transmembrane region" description="Helical" evidence="8">
    <location>
        <begin position="283"/>
        <end position="304"/>
    </location>
</feature>
<dbReference type="AlphaFoldDB" id="A0A0B5CSC4"/>
<feature type="transmembrane region" description="Helical" evidence="8">
    <location>
        <begin position="136"/>
        <end position="154"/>
    </location>
</feature>
<dbReference type="PATRIC" id="fig|546263.7.peg.2151"/>
<feature type="transmembrane region" description="Helical" evidence="8">
    <location>
        <begin position="250"/>
        <end position="271"/>
    </location>
</feature>
<dbReference type="InterPro" id="IPR036259">
    <property type="entry name" value="MFS_trans_sf"/>
</dbReference>
<dbReference type="PANTHER" id="PTHR23502:SF132">
    <property type="entry name" value="POLYAMINE TRANSPORTER 2-RELATED"/>
    <property type="match status" value="1"/>
</dbReference>
<keyword evidence="11" id="KW-1185">Reference proteome</keyword>
<feature type="transmembrane region" description="Helical" evidence="8">
    <location>
        <begin position="51"/>
        <end position="70"/>
    </location>
</feature>
<dbReference type="NCBIfam" id="TIGR00710">
    <property type="entry name" value="efflux_Bcr_CflA"/>
    <property type="match status" value="1"/>
</dbReference>
<name>A0A0B5CSC4_NEIEG</name>
<keyword evidence="8" id="KW-0997">Cell inner membrane</keyword>
<accession>A0A0B5CSC4</accession>
<reference evidence="11" key="1">
    <citation type="submission" date="2014-05" db="EMBL/GenBank/DDBJ databases">
        <title>Complete Genome sequence of Neisseria elongata subsp. glycolytica.</title>
        <authorList>
            <person name="Veyrier F.J."/>
            <person name="Taha M.-K."/>
        </authorList>
    </citation>
    <scope>NUCLEOTIDE SEQUENCE [LARGE SCALE GENOMIC DNA]</scope>
    <source>
        <strain evidence="11">ATCC 29315</strain>
    </source>
</reference>
<evidence type="ECO:0000313" key="11">
    <source>
        <dbReference type="Proteomes" id="UP000031392"/>
    </source>
</evidence>
<dbReference type="EMBL" id="CP007726">
    <property type="protein sequence ID" value="AJE19211.1"/>
    <property type="molecule type" value="Genomic_DNA"/>
</dbReference>
<keyword evidence="5 8" id="KW-0812">Transmembrane</keyword>
<evidence type="ECO:0000313" key="10">
    <source>
        <dbReference type="EMBL" id="AJE19211.1"/>
    </source>
</evidence>
<dbReference type="Proteomes" id="UP000031392">
    <property type="component" value="Chromosome"/>
</dbReference>
<dbReference type="InterPro" id="IPR020846">
    <property type="entry name" value="MFS_dom"/>
</dbReference>
<feature type="transmembrane region" description="Helical" evidence="8">
    <location>
        <begin position="12"/>
        <end position="31"/>
    </location>
</feature>
<feature type="transmembrane region" description="Helical" evidence="8">
    <location>
        <begin position="375"/>
        <end position="396"/>
    </location>
</feature>
<keyword evidence="7 8" id="KW-0472">Membrane</keyword>
<evidence type="ECO:0000256" key="7">
    <source>
        <dbReference type="ARBA" id="ARBA00023136"/>
    </source>
</evidence>
<evidence type="ECO:0000256" key="1">
    <source>
        <dbReference type="ARBA" id="ARBA00004651"/>
    </source>
</evidence>
<dbReference type="CDD" id="cd17320">
    <property type="entry name" value="MFS_MdfA_MDR_like"/>
    <property type="match status" value="1"/>
</dbReference>
<evidence type="ECO:0000256" key="8">
    <source>
        <dbReference type="RuleBase" id="RU365088"/>
    </source>
</evidence>
<feature type="transmembrane region" description="Helical" evidence="8">
    <location>
        <begin position="77"/>
        <end position="97"/>
    </location>
</feature>